<organism evidence="2 3">
    <name type="scientific">Ephemerocybe angulata</name>
    <dbReference type="NCBI Taxonomy" id="980116"/>
    <lineage>
        <taxon>Eukaryota</taxon>
        <taxon>Fungi</taxon>
        <taxon>Dikarya</taxon>
        <taxon>Basidiomycota</taxon>
        <taxon>Agaricomycotina</taxon>
        <taxon>Agaricomycetes</taxon>
        <taxon>Agaricomycetidae</taxon>
        <taxon>Agaricales</taxon>
        <taxon>Agaricineae</taxon>
        <taxon>Psathyrellaceae</taxon>
        <taxon>Ephemerocybe</taxon>
    </lineage>
</organism>
<proteinExistence type="predicted"/>
<gene>
    <name evidence="2" type="ORF">DFP72DRAFT_201575</name>
</gene>
<name>A0A8H6IH16_9AGAR</name>
<protein>
    <submittedName>
        <fullName evidence="2">Uncharacterized protein</fullName>
    </submittedName>
</protein>
<evidence type="ECO:0000256" key="1">
    <source>
        <dbReference type="SAM" id="MobiDB-lite"/>
    </source>
</evidence>
<comment type="caution">
    <text evidence="2">The sequence shown here is derived from an EMBL/GenBank/DDBJ whole genome shotgun (WGS) entry which is preliminary data.</text>
</comment>
<dbReference type="AlphaFoldDB" id="A0A8H6IH16"/>
<evidence type="ECO:0000313" key="2">
    <source>
        <dbReference type="EMBL" id="KAF6765328.1"/>
    </source>
</evidence>
<evidence type="ECO:0000313" key="3">
    <source>
        <dbReference type="Proteomes" id="UP000521943"/>
    </source>
</evidence>
<feature type="compositionally biased region" description="Polar residues" evidence="1">
    <location>
        <begin position="120"/>
        <end position="134"/>
    </location>
</feature>
<dbReference type="Proteomes" id="UP000521943">
    <property type="component" value="Unassembled WGS sequence"/>
</dbReference>
<feature type="region of interest" description="Disordered" evidence="1">
    <location>
        <begin position="56"/>
        <end position="75"/>
    </location>
</feature>
<reference evidence="2 3" key="1">
    <citation type="submission" date="2020-07" db="EMBL/GenBank/DDBJ databases">
        <title>Comparative genomics of pyrophilous fungi reveals a link between fire events and developmental genes.</title>
        <authorList>
            <consortium name="DOE Joint Genome Institute"/>
            <person name="Steindorff A.S."/>
            <person name="Carver A."/>
            <person name="Calhoun S."/>
            <person name="Stillman K."/>
            <person name="Liu H."/>
            <person name="Lipzen A."/>
            <person name="Pangilinan J."/>
            <person name="Labutti K."/>
            <person name="Bruns T.D."/>
            <person name="Grigoriev I.V."/>
        </authorList>
    </citation>
    <scope>NUCLEOTIDE SEQUENCE [LARGE SCALE GENOMIC DNA]</scope>
    <source>
        <strain evidence="2 3">CBS 144469</strain>
    </source>
</reference>
<dbReference type="EMBL" id="JACGCI010000002">
    <property type="protein sequence ID" value="KAF6765328.1"/>
    <property type="molecule type" value="Genomic_DNA"/>
</dbReference>
<sequence length="152" mass="16713">MARQALSFSPLSERTIALNGAREAKTIRAESYIACPVQNRFRRDHEPFLRKILQGTLGPSSLSPLNRDQAPPARSGRPMRLLRVWHSNAELIVFHRPREATRVKMPIVAVARCNDPSASLTTQRLPEASGNSARQFAGRNANMGGGMGPSIT</sequence>
<feature type="compositionally biased region" description="Gly residues" evidence="1">
    <location>
        <begin position="143"/>
        <end position="152"/>
    </location>
</feature>
<keyword evidence="3" id="KW-1185">Reference proteome</keyword>
<feature type="compositionally biased region" description="Polar residues" evidence="1">
    <location>
        <begin position="57"/>
        <end position="66"/>
    </location>
</feature>
<accession>A0A8H6IH16</accession>
<feature type="region of interest" description="Disordered" evidence="1">
    <location>
        <begin position="120"/>
        <end position="152"/>
    </location>
</feature>